<dbReference type="Pfam" id="PF04023">
    <property type="entry name" value="FeoA"/>
    <property type="match status" value="1"/>
</dbReference>
<keyword evidence="1" id="KW-0408">Iron</keyword>
<dbReference type="InterPro" id="IPR052713">
    <property type="entry name" value="FeoA"/>
</dbReference>
<dbReference type="RefSeq" id="WP_149732082.1">
    <property type="nucleotide sequence ID" value="NZ_FMXB01000011.1"/>
</dbReference>
<accession>A0A1G5WPE6</accession>
<proteinExistence type="predicted"/>
<sequence>MKTLKDTKPGETVTLVKYHDTGDIDLRRHLLGMGFVKGAKITVKKVATLGDPIEMSIKGYDVCLRKEEAENIEVE</sequence>
<feature type="domain" description="Ferrous iron transporter FeoA-like" evidence="2">
    <location>
        <begin position="2"/>
        <end position="75"/>
    </location>
</feature>
<dbReference type="STRING" id="230361.sm9_0382"/>
<protein>
    <submittedName>
        <fullName evidence="3">Ferrous iron transport protein A</fullName>
    </submittedName>
</protein>
<dbReference type="Proteomes" id="UP000323439">
    <property type="component" value="Unassembled WGS sequence"/>
</dbReference>
<dbReference type="Gene3D" id="2.30.30.90">
    <property type="match status" value="1"/>
</dbReference>
<dbReference type="InterPro" id="IPR008988">
    <property type="entry name" value="Transcriptional_repressor_C"/>
</dbReference>
<dbReference type="SMART" id="SM00899">
    <property type="entry name" value="FeoA"/>
    <property type="match status" value="1"/>
</dbReference>
<name>A0A1G5WPE6_9EURY</name>
<dbReference type="PANTHER" id="PTHR42954">
    <property type="entry name" value="FE(2+) TRANSPORT PROTEIN A"/>
    <property type="match status" value="1"/>
</dbReference>
<evidence type="ECO:0000313" key="3">
    <source>
        <dbReference type="EMBL" id="SDA59794.1"/>
    </source>
</evidence>
<dbReference type="InterPro" id="IPR007167">
    <property type="entry name" value="Fe-transptr_FeoA-like"/>
</dbReference>
<dbReference type="OrthoDB" id="87327at2157"/>
<dbReference type="SUPFAM" id="SSF50037">
    <property type="entry name" value="C-terminal domain of transcriptional repressors"/>
    <property type="match status" value="1"/>
</dbReference>
<dbReference type="AlphaFoldDB" id="A0A1G5WPE6"/>
<dbReference type="InterPro" id="IPR038157">
    <property type="entry name" value="FeoA_core_dom"/>
</dbReference>
<dbReference type="EMBL" id="FMXB01000011">
    <property type="protein sequence ID" value="SDA59794.1"/>
    <property type="molecule type" value="Genomic_DNA"/>
</dbReference>
<evidence type="ECO:0000259" key="2">
    <source>
        <dbReference type="SMART" id="SM00899"/>
    </source>
</evidence>
<dbReference type="GO" id="GO:0046914">
    <property type="term" value="F:transition metal ion binding"/>
    <property type="evidence" value="ECO:0007669"/>
    <property type="project" value="InterPro"/>
</dbReference>
<gene>
    <name evidence="3" type="ORF">SAMN02910315_01550</name>
</gene>
<evidence type="ECO:0000313" key="4">
    <source>
        <dbReference type="Proteomes" id="UP000323439"/>
    </source>
</evidence>
<reference evidence="3 4" key="1">
    <citation type="submission" date="2016-10" db="EMBL/GenBank/DDBJ databases">
        <authorList>
            <person name="Varghese N."/>
            <person name="Submissions S."/>
        </authorList>
    </citation>
    <scope>NUCLEOTIDE SEQUENCE [LARGE SCALE GENOMIC DNA]</scope>
    <source>
        <strain evidence="3 4">DSM 16643</strain>
    </source>
</reference>
<organism evidence="3 4">
    <name type="scientific">Methanobrevibacter millerae</name>
    <dbReference type="NCBI Taxonomy" id="230361"/>
    <lineage>
        <taxon>Archaea</taxon>
        <taxon>Methanobacteriati</taxon>
        <taxon>Methanobacteriota</taxon>
        <taxon>Methanomada group</taxon>
        <taxon>Methanobacteria</taxon>
        <taxon>Methanobacteriales</taxon>
        <taxon>Methanobacteriaceae</taxon>
        <taxon>Methanobrevibacter</taxon>
    </lineage>
</organism>
<evidence type="ECO:0000256" key="1">
    <source>
        <dbReference type="ARBA" id="ARBA00023004"/>
    </source>
</evidence>
<dbReference type="PANTHER" id="PTHR42954:SF2">
    <property type="entry name" value="FE(2+) TRANSPORT PROTEIN A"/>
    <property type="match status" value="1"/>
</dbReference>
<keyword evidence="4" id="KW-1185">Reference proteome</keyword>